<feature type="domain" description="Trypsin-co-occurring" evidence="1">
    <location>
        <begin position="5"/>
        <end position="92"/>
    </location>
</feature>
<proteinExistence type="predicted"/>
<accession>A0ABX0DXN9</accession>
<sequence>MVSYSLDDETVVQFEIEPTGDWHPVGTAEVVGRVGDAVGPAIEAARSVLNRVSGLRPDNVQVKFGVKVNGTANWIIAKAATEANFEITLTWDPQSPTGSGANSEASGG</sequence>
<dbReference type="InterPro" id="IPR045794">
    <property type="entry name" value="Trypco1"/>
</dbReference>
<evidence type="ECO:0000313" key="2">
    <source>
        <dbReference type="EMBL" id="NGO46707.1"/>
    </source>
</evidence>
<dbReference type="Pfam" id="PF19493">
    <property type="entry name" value="Trypco1"/>
    <property type="match status" value="1"/>
</dbReference>
<comment type="caution">
    <text evidence="2">The sequence shown here is derived from an EMBL/GenBank/DDBJ whole genome shotgun (WGS) entry which is preliminary data.</text>
</comment>
<organism evidence="2 3">
    <name type="scientific">Streptomyces ureilyticus</name>
    <dbReference type="NCBI Taxonomy" id="1775131"/>
    <lineage>
        <taxon>Bacteria</taxon>
        <taxon>Bacillati</taxon>
        <taxon>Actinomycetota</taxon>
        <taxon>Actinomycetes</taxon>
        <taxon>Kitasatosporales</taxon>
        <taxon>Streptomycetaceae</taxon>
        <taxon>Streptomyces</taxon>
    </lineage>
</organism>
<protein>
    <recommendedName>
        <fullName evidence="1">Trypsin-co-occurring domain-containing protein</fullName>
    </recommendedName>
</protein>
<dbReference type="NCBIfam" id="NF041216">
    <property type="entry name" value="CU044_2847_fam"/>
    <property type="match status" value="1"/>
</dbReference>
<keyword evidence="3" id="KW-1185">Reference proteome</keyword>
<dbReference type="EMBL" id="JAAKZX010000140">
    <property type="protein sequence ID" value="NGO46707.1"/>
    <property type="molecule type" value="Genomic_DNA"/>
</dbReference>
<reference evidence="2 3" key="1">
    <citation type="submission" date="2020-02" db="EMBL/GenBank/DDBJ databases">
        <title>Whole-genome analyses of novel actinobacteria.</title>
        <authorList>
            <person name="Sahin N."/>
            <person name="Tokatli A."/>
        </authorList>
    </citation>
    <scope>NUCLEOTIDE SEQUENCE [LARGE SCALE GENOMIC DNA]</scope>
    <source>
        <strain evidence="2 3">YC419</strain>
    </source>
</reference>
<evidence type="ECO:0000313" key="3">
    <source>
        <dbReference type="Proteomes" id="UP001518140"/>
    </source>
</evidence>
<dbReference type="Proteomes" id="UP001518140">
    <property type="component" value="Unassembled WGS sequence"/>
</dbReference>
<evidence type="ECO:0000259" key="1">
    <source>
        <dbReference type="Pfam" id="PF19493"/>
    </source>
</evidence>
<gene>
    <name evidence="2" type="ORF">G6048_32820</name>
</gene>
<name>A0ABX0DXN9_9ACTN</name>